<evidence type="ECO:0000313" key="3">
    <source>
        <dbReference type="Proteomes" id="UP001500975"/>
    </source>
</evidence>
<gene>
    <name evidence="2" type="ORF">GCM10023165_17790</name>
</gene>
<accession>A0ABP8HG24</accession>
<comment type="caution">
    <text evidence="2">The sequence shown here is derived from an EMBL/GenBank/DDBJ whole genome shotgun (WGS) entry which is preliminary data.</text>
</comment>
<proteinExistence type="predicted"/>
<feature type="transmembrane region" description="Helical" evidence="1">
    <location>
        <begin position="6"/>
        <end position="25"/>
    </location>
</feature>
<keyword evidence="1" id="KW-0812">Transmembrane</keyword>
<dbReference type="EMBL" id="BAABGJ010000014">
    <property type="protein sequence ID" value="GAA4338868.1"/>
    <property type="molecule type" value="Genomic_DNA"/>
</dbReference>
<feature type="transmembrane region" description="Helical" evidence="1">
    <location>
        <begin position="85"/>
        <end position="111"/>
    </location>
</feature>
<feature type="transmembrane region" description="Helical" evidence="1">
    <location>
        <begin position="349"/>
        <end position="367"/>
    </location>
</feature>
<feature type="transmembrane region" description="Helical" evidence="1">
    <location>
        <begin position="210"/>
        <end position="229"/>
    </location>
</feature>
<evidence type="ECO:0000313" key="2">
    <source>
        <dbReference type="EMBL" id="GAA4338868.1"/>
    </source>
</evidence>
<name>A0ABP8HG24_9BURK</name>
<sequence>MPAAGTWGLSWPLIVWLCTVVVLTAGQPGLVLRDADTYWHLAAGRWILAHGTVPTVDAFSHSMPGAPWTAFEWLSELVMVGVHRVAGWAGLVALAVACFGLVLSLLMRFLLARMEPVHALLFTGLAASMMLTHLLARPHVMAWVLLAVWMSALVNAAEARRAPPWWLPGVMLLWANMHGSFLLGLVLGYGLALDAVLAHPRGRRAAAARSWALFAALSTGAALLTPSGWGVLAHAIYIMRMEVALAVIAEWLSPDFQRGNPLEPWLLLVLALALCGRVRLPWLRLVLLLGLVHLALKHQRNVSMLGLVAPFLMATPFARHWYATQRRMRDAHALDRWFQALAAPARPKAIVVCVSVAALVAAASLLMRPPAPQAMVTPRAAIDAAQAAGAQGPVLNDYNFGGFLIHEGIPVFIDGRADMYGDAFVGKFIDALRVKERRQFLSLLDEYRFGWTLLTPGTPAIAVLDGLPGWRRVHADETAVVHVRVVAEVAR</sequence>
<evidence type="ECO:0000256" key="1">
    <source>
        <dbReference type="SAM" id="Phobius"/>
    </source>
</evidence>
<dbReference type="Proteomes" id="UP001500975">
    <property type="component" value="Unassembled WGS sequence"/>
</dbReference>
<feature type="transmembrane region" description="Helical" evidence="1">
    <location>
        <begin position="177"/>
        <end position="198"/>
    </location>
</feature>
<reference evidence="3" key="1">
    <citation type="journal article" date="2019" name="Int. J. Syst. Evol. Microbiol.">
        <title>The Global Catalogue of Microorganisms (GCM) 10K type strain sequencing project: providing services to taxonomists for standard genome sequencing and annotation.</title>
        <authorList>
            <consortium name="The Broad Institute Genomics Platform"/>
            <consortium name="The Broad Institute Genome Sequencing Center for Infectious Disease"/>
            <person name="Wu L."/>
            <person name="Ma J."/>
        </authorList>
    </citation>
    <scope>NUCLEOTIDE SEQUENCE [LARGE SCALE GENOMIC DNA]</scope>
    <source>
        <strain evidence="3">JCM 17804</strain>
    </source>
</reference>
<feature type="transmembrane region" description="Helical" evidence="1">
    <location>
        <begin position="302"/>
        <end position="322"/>
    </location>
</feature>
<keyword evidence="1" id="KW-0472">Membrane</keyword>
<protein>
    <recommendedName>
        <fullName evidence="4">Glycosyltransferase RgtA/B/C/D-like domain-containing protein</fullName>
    </recommendedName>
</protein>
<feature type="transmembrane region" description="Helical" evidence="1">
    <location>
        <begin position="140"/>
        <end position="157"/>
    </location>
</feature>
<organism evidence="2 3">
    <name type="scientific">Variovorax defluvii</name>
    <dbReference type="NCBI Taxonomy" id="913761"/>
    <lineage>
        <taxon>Bacteria</taxon>
        <taxon>Pseudomonadati</taxon>
        <taxon>Pseudomonadota</taxon>
        <taxon>Betaproteobacteria</taxon>
        <taxon>Burkholderiales</taxon>
        <taxon>Comamonadaceae</taxon>
        <taxon>Variovorax</taxon>
    </lineage>
</organism>
<keyword evidence="1" id="KW-1133">Transmembrane helix</keyword>
<feature type="transmembrane region" description="Helical" evidence="1">
    <location>
        <begin position="265"/>
        <end position="282"/>
    </location>
</feature>
<evidence type="ECO:0008006" key="4">
    <source>
        <dbReference type="Google" id="ProtNLM"/>
    </source>
</evidence>
<feature type="transmembrane region" description="Helical" evidence="1">
    <location>
        <begin position="117"/>
        <end position="135"/>
    </location>
</feature>
<keyword evidence="3" id="KW-1185">Reference proteome</keyword>